<name>Q4T1P5_TETNG</name>
<dbReference type="EMBL" id="CAAE01010518">
    <property type="protein sequence ID" value="CAF93187.1"/>
    <property type="molecule type" value="Genomic_DNA"/>
</dbReference>
<reference evidence="1" key="1">
    <citation type="journal article" date="2004" name="Nature">
        <title>Genome duplication in the teleost fish Tetraodon nigroviridis reveals the early vertebrate proto-karyotype.</title>
        <authorList>
            <person name="Jaillon O."/>
            <person name="Aury J.-M."/>
            <person name="Brunet F."/>
            <person name="Petit J.-L."/>
            <person name="Stange-Thomann N."/>
            <person name="Mauceli E."/>
            <person name="Bouneau L."/>
            <person name="Fischer C."/>
            <person name="Ozouf-Costaz C."/>
            <person name="Bernot A."/>
            <person name="Nicaud S."/>
            <person name="Jaffe D."/>
            <person name="Fisher S."/>
            <person name="Lutfalla G."/>
            <person name="Dossat C."/>
            <person name="Segurens B."/>
            <person name="Dasilva C."/>
            <person name="Salanoubat M."/>
            <person name="Levy M."/>
            <person name="Boudet N."/>
            <person name="Castellano S."/>
            <person name="Anthouard V."/>
            <person name="Jubin C."/>
            <person name="Castelli V."/>
            <person name="Katinka M."/>
            <person name="Vacherie B."/>
            <person name="Biemont C."/>
            <person name="Skalli Z."/>
            <person name="Cattolico L."/>
            <person name="Poulain J."/>
            <person name="De Berardinis V."/>
            <person name="Cruaud C."/>
            <person name="Duprat S."/>
            <person name="Brottier P."/>
            <person name="Coutanceau J.-P."/>
            <person name="Gouzy J."/>
            <person name="Parra G."/>
            <person name="Lardier G."/>
            <person name="Chapple C."/>
            <person name="McKernan K.J."/>
            <person name="McEwan P."/>
            <person name="Bosak S."/>
            <person name="Kellis M."/>
            <person name="Volff J.-N."/>
            <person name="Guigo R."/>
            <person name="Zody M.C."/>
            <person name="Mesirov J."/>
            <person name="Lindblad-Toh K."/>
            <person name="Birren B."/>
            <person name="Nusbaum C."/>
            <person name="Kahn D."/>
            <person name="Robinson-Rechavi M."/>
            <person name="Laudet V."/>
            <person name="Schachter V."/>
            <person name="Quetier F."/>
            <person name="Saurin W."/>
            <person name="Scarpelli C."/>
            <person name="Wincker P."/>
            <person name="Lander E.S."/>
            <person name="Weissenbach J."/>
            <person name="Roest Crollius H."/>
        </authorList>
    </citation>
    <scope>NUCLEOTIDE SEQUENCE [LARGE SCALE GENOMIC DNA]</scope>
</reference>
<accession>Q4T1P5</accession>
<dbReference type="KEGG" id="tng:GSTEN00008705G001"/>
<evidence type="ECO:0000313" key="1">
    <source>
        <dbReference type="EMBL" id="CAF93187.1"/>
    </source>
</evidence>
<reference evidence="1" key="2">
    <citation type="submission" date="2004-02" db="EMBL/GenBank/DDBJ databases">
        <authorList>
            <consortium name="Genoscope"/>
            <consortium name="Whitehead Institute Centre for Genome Research"/>
        </authorList>
    </citation>
    <scope>NUCLEOTIDE SEQUENCE</scope>
</reference>
<gene>
    <name evidence="1" type="ORF">GSTENG00008705001</name>
</gene>
<sequence length="60" mass="6873">MRCCYFEQNGCETTVNESSLNAYHDCPLRCLDSHRMYVPGVVFHFAFAVDSPRLVVQLTT</sequence>
<organism evidence="1">
    <name type="scientific">Tetraodon nigroviridis</name>
    <name type="common">Spotted green pufferfish</name>
    <name type="synonym">Chelonodon nigroviridis</name>
    <dbReference type="NCBI Taxonomy" id="99883"/>
    <lineage>
        <taxon>Eukaryota</taxon>
        <taxon>Metazoa</taxon>
        <taxon>Chordata</taxon>
        <taxon>Craniata</taxon>
        <taxon>Vertebrata</taxon>
        <taxon>Euteleostomi</taxon>
        <taxon>Actinopterygii</taxon>
        <taxon>Neopterygii</taxon>
        <taxon>Teleostei</taxon>
        <taxon>Neoteleostei</taxon>
        <taxon>Acanthomorphata</taxon>
        <taxon>Eupercaria</taxon>
        <taxon>Tetraodontiformes</taxon>
        <taxon>Tetradontoidea</taxon>
        <taxon>Tetraodontidae</taxon>
        <taxon>Tetraodon</taxon>
    </lineage>
</organism>
<proteinExistence type="predicted"/>
<dbReference type="AlphaFoldDB" id="Q4T1P5"/>
<protein>
    <submittedName>
        <fullName evidence="1">Chromosome undetermined SCAF10518, whole genome shotgun sequence</fullName>
    </submittedName>
</protein>